<protein>
    <submittedName>
        <fullName evidence="3">Uncharacterized protein</fullName>
    </submittedName>
</protein>
<dbReference type="KEGG" id="mlir:LPB04_20985"/>
<reference evidence="3 4" key="1">
    <citation type="submission" date="2020-10" db="EMBL/GenBank/DDBJ databases">
        <title>Genome sequencing of Massilia sp. LPB0304.</title>
        <authorList>
            <person name="Kim J."/>
        </authorList>
    </citation>
    <scope>NUCLEOTIDE SEQUENCE [LARGE SCALE GENOMIC DNA]</scope>
    <source>
        <strain evidence="3 4">LPB0304</strain>
    </source>
</reference>
<dbReference type="AlphaFoldDB" id="A0A7L9U328"/>
<organism evidence="3 4">
    <name type="scientific">Massilia litorea</name>
    <dbReference type="NCBI Taxonomy" id="2769491"/>
    <lineage>
        <taxon>Bacteria</taxon>
        <taxon>Pseudomonadati</taxon>
        <taxon>Pseudomonadota</taxon>
        <taxon>Betaproteobacteria</taxon>
        <taxon>Burkholderiales</taxon>
        <taxon>Oxalobacteraceae</taxon>
        <taxon>Telluria group</taxon>
        <taxon>Massilia</taxon>
    </lineage>
</organism>
<accession>A0A7L9U328</accession>
<feature type="signal peptide" evidence="2">
    <location>
        <begin position="1"/>
        <end position="22"/>
    </location>
</feature>
<dbReference type="EMBL" id="CP062941">
    <property type="protein sequence ID" value="QOL49347.1"/>
    <property type="molecule type" value="Genomic_DNA"/>
</dbReference>
<feature type="region of interest" description="Disordered" evidence="1">
    <location>
        <begin position="102"/>
        <end position="131"/>
    </location>
</feature>
<evidence type="ECO:0000313" key="3">
    <source>
        <dbReference type="EMBL" id="QOL49347.1"/>
    </source>
</evidence>
<proteinExistence type="predicted"/>
<keyword evidence="2" id="KW-0732">Signal</keyword>
<keyword evidence="4" id="KW-1185">Reference proteome</keyword>
<name>A0A7L9U328_9BURK</name>
<feature type="compositionally biased region" description="Low complexity" evidence="1">
    <location>
        <begin position="114"/>
        <end position="124"/>
    </location>
</feature>
<dbReference type="Proteomes" id="UP000593875">
    <property type="component" value="Chromosome"/>
</dbReference>
<gene>
    <name evidence="3" type="ORF">LPB04_20985</name>
</gene>
<evidence type="ECO:0000256" key="2">
    <source>
        <dbReference type="SAM" id="SignalP"/>
    </source>
</evidence>
<evidence type="ECO:0000313" key="4">
    <source>
        <dbReference type="Proteomes" id="UP000593875"/>
    </source>
</evidence>
<evidence type="ECO:0000256" key="1">
    <source>
        <dbReference type="SAM" id="MobiDB-lite"/>
    </source>
</evidence>
<feature type="chain" id="PRO_5032956110" evidence="2">
    <location>
        <begin position="23"/>
        <end position="131"/>
    </location>
</feature>
<sequence>MKLLTVLPCAALCGALPISVHAQQESGMVVVRDAQTGELRAPTAAEARALAPAPAASAAMRAAPPAMVTHPDGGRQVKLGERGLVYTVVTRGADGKLQDQCVQGAAAAEKAVHSPAPASSSAAAHGEHGHD</sequence>
<dbReference type="RefSeq" id="WP_193686387.1">
    <property type="nucleotide sequence ID" value="NZ_CP062941.1"/>
</dbReference>
<dbReference type="NCBIfam" id="NF047450">
    <property type="entry name" value="post-PEP-CTERM_1"/>
    <property type="match status" value="1"/>
</dbReference>